<organism evidence="2">
    <name type="scientific">Providencia rettgeri</name>
    <dbReference type="NCBI Taxonomy" id="587"/>
    <lineage>
        <taxon>Bacteria</taxon>
        <taxon>Pseudomonadati</taxon>
        <taxon>Pseudomonadota</taxon>
        <taxon>Gammaproteobacteria</taxon>
        <taxon>Enterobacterales</taxon>
        <taxon>Morganellaceae</taxon>
        <taxon>Providencia</taxon>
    </lineage>
</organism>
<evidence type="ECO:0000313" key="2">
    <source>
        <dbReference type="EMBL" id="ELR5215860.1"/>
    </source>
</evidence>
<dbReference type="EMBL" id="ABEXCJ040000001">
    <property type="protein sequence ID" value="ELR5215860.1"/>
    <property type="molecule type" value="Genomic_DNA"/>
</dbReference>
<dbReference type="EMBL" id="ABEXCJ050000001">
    <property type="protein sequence ID" value="EMR4588047.1"/>
    <property type="molecule type" value="Genomic_DNA"/>
</dbReference>
<reference evidence="2" key="1">
    <citation type="submission" date="2023-10" db="EMBL/GenBank/DDBJ databases">
        <authorList>
            <consortium name="Clinical and Environmental Microbiology Branch: Whole genome sequencing antimicrobial resistance pathogens in the healthcare setting"/>
        </authorList>
    </citation>
    <scope>NUCLEOTIDE SEQUENCE</scope>
    <source>
        <strain evidence="2">2020QW-00022</strain>
    </source>
</reference>
<proteinExistence type="predicted"/>
<dbReference type="Pfam" id="PF13455">
    <property type="entry name" value="MUG113"/>
    <property type="match status" value="1"/>
</dbReference>
<accession>A0AAD2VLV6</accession>
<evidence type="ECO:0000313" key="3">
    <source>
        <dbReference type="EMBL" id="EMR4588047.1"/>
    </source>
</evidence>
<protein>
    <submittedName>
        <fullName evidence="2">GIY-YIG nuclease family protein</fullName>
    </submittedName>
</protein>
<dbReference type="InterPro" id="IPR018306">
    <property type="entry name" value="Phage_T5_Orf172_DNA-bd"/>
</dbReference>
<name>A0AAD2VLV6_PRORE</name>
<evidence type="ECO:0000259" key="1">
    <source>
        <dbReference type="SMART" id="SM00974"/>
    </source>
</evidence>
<sequence length="223" mass="25037">MRRVIEPYGKVIPEFQTPVGFRLSGWVYVLSNPAMPDLYKIGMTTSEPEIRAKEISQGTGVPLPFQVERAYYSENPRDDEKAMHEYLSYCRVNESREFFGASLMEIDMAAEDCGLHRRDEPISVLADGFNVICMNKRNSLNLDDLFDEIGITVFGCPLAAAEGLIRMASNTVIKQVTDGNSVIFNKNKVFRIKSNLSKEYEAHLAKLAISTNQETNILGENNG</sequence>
<dbReference type="SMART" id="SM00974">
    <property type="entry name" value="T5orf172"/>
    <property type="match status" value="1"/>
</dbReference>
<dbReference type="AlphaFoldDB" id="A0AAD2VLV6"/>
<gene>
    <name evidence="3" type="ORF">M0K77_000297</name>
    <name evidence="2" type="ORF">M0K77_RS01485</name>
</gene>
<feature type="domain" description="Bacteriophage T5 Orf172 DNA-binding" evidence="1">
    <location>
        <begin position="33"/>
        <end position="113"/>
    </location>
</feature>
<comment type="caution">
    <text evidence="2">The sequence shown here is derived from an EMBL/GenBank/DDBJ whole genome shotgun (WGS) entry which is preliminary data.</text>
</comment>